<organism evidence="1 2">
    <name type="scientific">Dentiscutata erythropus</name>
    <dbReference type="NCBI Taxonomy" id="1348616"/>
    <lineage>
        <taxon>Eukaryota</taxon>
        <taxon>Fungi</taxon>
        <taxon>Fungi incertae sedis</taxon>
        <taxon>Mucoromycota</taxon>
        <taxon>Glomeromycotina</taxon>
        <taxon>Glomeromycetes</taxon>
        <taxon>Diversisporales</taxon>
        <taxon>Gigasporaceae</taxon>
        <taxon>Dentiscutata</taxon>
    </lineage>
</organism>
<dbReference type="EMBL" id="CAJVPY010001151">
    <property type="protein sequence ID" value="CAG8509479.1"/>
    <property type="molecule type" value="Genomic_DNA"/>
</dbReference>
<sequence length="39" mass="4630">MLIFVYVRVIEPDAINEFRLFEIINDSIFGIIMIRVSEL</sequence>
<gene>
    <name evidence="1" type="ORF">DERYTH_LOCUS3312</name>
</gene>
<comment type="caution">
    <text evidence="1">The sequence shown here is derived from an EMBL/GenBank/DDBJ whole genome shotgun (WGS) entry which is preliminary data.</text>
</comment>
<reference evidence="1" key="1">
    <citation type="submission" date="2021-06" db="EMBL/GenBank/DDBJ databases">
        <authorList>
            <person name="Kallberg Y."/>
            <person name="Tangrot J."/>
            <person name="Rosling A."/>
        </authorList>
    </citation>
    <scope>NUCLEOTIDE SEQUENCE</scope>
    <source>
        <strain evidence="1">MA453B</strain>
    </source>
</reference>
<dbReference type="AlphaFoldDB" id="A0A9N9F496"/>
<dbReference type="Proteomes" id="UP000789405">
    <property type="component" value="Unassembled WGS sequence"/>
</dbReference>
<accession>A0A9N9F496</accession>
<protein>
    <submittedName>
        <fullName evidence="1">21364_t:CDS:1</fullName>
    </submittedName>
</protein>
<proteinExistence type="predicted"/>
<keyword evidence="2" id="KW-1185">Reference proteome</keyword>
<evidence type="ECO:0000313" key="2">
    <source>
        <dbReference type="Proteomes" id="UP000789405"/>
    </source>
</evidence>
<name>A0A9N9F496_9GLOM</name>
<evidence type="ECO:0000313" key="1">
    <source>
        <dbReference type="EMBL" id="CAG8509479.1"/>
    </source>
</evidence>